<reference evidence="1 2" key="1">
    <citation type="journal article" date="1991" name="Int. J. Syst. Bacteriol.">
        <title>Description of the erythromycin-producing bacterium Arthrobacter sp. strain NRRL B-3381 as Aeromicrobium erythreum gen. nov., sp. nov.</title>
        <authorList>
            <person name="Miller E.S."/>
            <person name="Woese C.R."/>
            <person name="Brenner S."/>
        </authorList>
    </citation>
    <scope>NUCLEOTIDE SEQUENCE [LARGE SCALE GENOMIC DNA]</scope>
    <source>
        <strain evidence="1 2">AR18</strain>
    </source>
</reference>
<evidence type="ECO:0000313" key="2">
    <source>
        <dbReference type="Proteomes" id="UP000067689"/>
    </source>
</evidence>
<dbReference type="PATRIC" id="fig|2041.4.peg.2883"/>
<protein>
    <recommendedName>
        <fullName evidence="3">Asp23/Gls24 family envelope stress response protein</fullName>
    </recommendedName>
</protein>
<dbReference type="RefSeq" id="WP_067859897.1">
    <property type="nucleotide sequence ID" value="NZ_CP011502.1"/>
</dbReference>
<organism evidence="1 2">
    <name type="scientific">Aeromicrobium erythreum</name>
    <dbReference type="NCBI Taxonomy" id="2041"/>
    <lineage>
        <taxon>Bacteria</taxon>
        <taxon>Bacillati</taxon>
        <taxon>Actinomycetota</taxon>
        <taxon>Actinomycetes</taxon>
        <taxon>Propionibacteriales</taxon>
        <taxon>Nocardioidaceae</taxon>
        <taxon>Aeromicrobium</taxon>
    </lineage>
</organism>
<accession>A0A0U3KLZ6</accession>
<gene>
    <name evidence="1" type="ORF">AERYTH_13825</name>
</gene>
<dbReference type="Proteomes" id="UP000067689">
    <property type="component" value="Chromosome"/>
</dbReference>
<dbReference type="KEGG" id="aer:AERYTH_13825"/>
<sequence>MTTPADTPEPADTGATVAEQVASATLGVPGVAGLHAGSFGEVATYLPGRRVTGVRLRDGDTEVHVVATMGTRLRDLADAVRSVVSPLVDTPVRVVVEDVVPDGTTAS</sequence>
<keyword evidence="2" id="KW-1185">Reference proteome</keyword>
<name>A0A0U3KLZ6_9ACTN</name>
<dbReference type="AlphaFoldDB" id="A0A0U3KLZ6"/>
<dbReference type="STRING" id="2041.AERYTH_13825"/>
<proteinExistence type="predicted"/>
<dbReference type="OrthoDB" id="5195799at2"/>
<dbReference type="EMBL" id="CP011502">
    <property type="protein sequence ID" value="ALX05699.1"/>
    <property type="molecule type" value="Genomic_DNA"/>
</dbReference>
<evidence type="ECO:0000313" key="1">
    <source>
        <dbReference type="EMBL" id="ALX05699.1"/>
    </source>
</evidence>
<evidence type="ECO:0008006" key="3">
    <source>
        <dbReference type="Google" id="ProtNLM"/>
    </source>
</evidence>